<protein>
    <submittedName>
        <fullName evidence="3">NB-ARC domain-containing protein</fullName>
    </submittedName>
</protein>
<name>A0A3P8B8H7_HELPZ</name>
<dbReference type="OrthoDB" id="5881494at2759"/>
<proteinExistence type="predicted"/>
<sequence length="483" mass="54974">MDTSVRSRFQKNCCPLAEEVHDLLAKVTTSSLFMEFSTRLEARRVVRTVRFRRGSSIFFQDVSRGYTDKEPIVHLRELAKVGRVGYMGRMVMLEKDLLEALHGDFVALITQQLSSRQSAWVEKVLETHYRAMEANQDPGLSSGYLCDIHLGSGTTKLMYMKHACDARACSGCQEQTINVTGIGYGRGELQKFIFSATSENMNADIISILCPHLDLKCLFGLTAAYPQWSRLIFRHITKKMPCVELEVRKGVEWELHWRVGKLNSDSFGNVEYYQDEMEKLPKSVWMYLPFDLMNITKVVIIQDSLSSFPEELYSVLAKITTAVLYFEYGSVSEARKILQTISFQSGPNVAIIGLSDEKDEELILPWDRLANFSRLERFGFMVSMSKELLAALDSDHTLLSMDHSLPVPVTCWVEKLVEAYLDRQGNQVRCLRRGAAGYELVKAGKGDAIVHSGVRRHIHFHEYSNENLMLNELKIAIVVQNIQ</sequence>
<dbReference type="Proteomes" id="UP000050761">
    <property type="component" value="Unassembled WGS sequence"/>
</dbReference>
<keyword evidence="2" id="KW-1185">Reference proteome</keyword>
<evidence type="ECO:0000313" key="2">
    <source>
        <dbReference type="Proteomes" id="UP000050761"/>
    </source>
</evidence>
<evidence type="ECO:0000313" key="3">
    <source>
        <dbReference type="WBParaSite" id="HPBE_0001651201-mRNA-1"/>
    </source>
</evidence>
<dbReference type="EMBL" id="UZAH01029458">
    <property type="protein sequence ID" value="VDP06168.1"/>
    <property type="molecule type" value="Genomic_DNA"/>
</dbReference>
<gene>
    <name evidence="1" type="ORF">HPBE_LOCUS16511</name>
</gene>
<dbReference type="WBParaSite" id="HPBE_0001651201-mRNA-1">
    <property type="protein sequence ID" value="HPBE_0001651201-mRNA-1"/>
    <property type="gene ID" value="HPBE_0001651201"/>
</dbReference>
<accession>A0A3P8B8H7</accession>
<reference evidence="1 2" key="1">
    <citation type="submission" date="2018-11" db="EMBL/GenBank/DDBJ databases">
        <authorList>
            <consortium name="Pathogen Informatics"/>
        </authorList>
    </citation>
    <scope>NUCLEOTIDE SEQUENCE [LARGE SCALE GENOMIC DNA]</scope>
</reference>
<reference evidence="3" key="2">
    <citation type="submission" date="2019-09" db="UniProtKB">
        <authorList>
            <consortium name="WormBaseParasite"/>
        </authorList>
    </citation>
    <scope>IDENTIFICATION</scope>
</reference>
<organism evidence="1">
    <name type="scientific">Heligmosomoides polygyrus</name>
    <name type="common">Parasitic roundworm</name>
    <dbReference type="NCBI Taxonomy" id="6339"/>
    <lineage>
        <taxon>Eukaryota</taxon>
        <taxon>Metazoa</taxon>
        <taxon>Ecdysozoa</taxon>
        <taxon>Nematoda</taxon>
        <taxon>Chromadorea</taxon>
        <taxon>Rhabditida</taxon>
        <taxon>Rhabditina</taxon>
        <taxon>Rhabditomorpha</taxon>
        <taxon>Strongyloidea</taxon>
        <taxon>Heligmosomidae</taxon>
        <taxon>Heligmosomoides</taxon>
    </lineage>
</organism>
<dbReference type="AlphaFoldDB" id="A0A3P8B8H7"/>
<evidence type="ECO:0000313" key="1">
    <source>
        <dbReference type="EMBL" id="VDP06168.1"/>
    </source>
</evidence>